<dbReference type="EMBL" id="JABBVZ010000111">
    <property type="protein sequence ID" value="NMP24442.1"/>
    <property type="molecule type" value="Genomic_DNA"/>
</dbReference>
<keyword evidence="2" id="KW-1185">Reference proteome</keyword>
<dbReference type="InterPro" id="IPR038695">
    <property type="entry name" value="Saro_0823-like_sf"/>
</dbReference>
<evidence type="ECO:0000313" key="2">
    <source>
        <dbReference type="Proteomes" id="UP000533476"/>
    </source>
</evidence>
<proteinExistence type="predicted"/>
<reference evidence="1 2" key="1">
    <citation type="submission" date="2020-04" db="EMBL/GenBank/DDBJ databases">
        <authorList>
            <person name="Zhang R."/>
            <person name="Schippers A."/>
        </authorList>
    </citation>
    <scope>NUCLEOTIDE SEQUENCE [LARGE SCALE GENOMIC DNA]</scope>
    <source>
        <strain evidence="1 2">DSM 109850</strain>
    </source>
</reference>
<protein>
    <submittedName>
        <fullName evidence="1">DUF192 domain-containing protein</fullName>
    </submittedName>
</protein>
<comment type="caution">
    <text evidence="1">The sequence shown here is derived from an EMBL/GenBank/DDBJ whole genome shotgun (WGS) entry which is preliminary data.</text>
</comment>
<dbReference type="Gene3D" id="2.60.120.1140">
    <property type="entry name" value="Protein of unknown function DUF192"/>
    <property type="match status" value="1"/>
</dbReference>
<organism evidence="1 2">
    <name type="scientific">Sulfobacillus harzensis</name>
    <dbReference type="NCBI Taxonomy" id="2729629"/>
    <lineage>
        <taxon>Bacteria</taxon>
        <taxon>Bacillati</taxon>
        <taxon>Bacillota</taxon>
        <taxon>Clostridia</taxon>
        <taxon>Eubacteriales</taxon>
        <taxon>Clostridiales Family XVII. Incertae Sedis</taxon>
        <taxon>Sulfobacillus</taxon>
    </lineage>
</organism>
<gene>
    <name evidence="1" type="ORF">HIJ39_19145</name>
</gene>
<sequence length="117" mass="13490">MTYLNVHTADGIELGSHVRLTQNPWHRFLGLMGTRNLGMGQGMLFPHTNAVHGFFMRYAIRLVYLTRDQRILRTALLKPWRLGPWVRDAYYVLELPISIEGEALKPGTRISWSRATP</sequence>
<dbReference type="Pfam" id="PF02643">
    <property type="entry name" value="DUF192"/>
    <property type="match status" value="1"/>
</dbReference>
<dbReference type="AlphaFoldDB" id="A0A7Y0L7K7"/>
<dbReference type="RefSeq" id="WP_169102566.1">
    <property type="nucleotide sequence ID" value="NZ_JABBVZ010000111.1"/>
</dbReference>
<dbReference type="Proteomes" id="UP000533476">
    <property type="component" value="Unassembled WGS sequence"/>
</dbReference>
<name>A0A7Y0L7K7_9FIRM</name>
<evidence type="ECO:0000313" key="1">
    <source>
        <dbReference type="EMBL" id="NMP24442.1"/>
    </source>
</evidence>
<accession>A0A7Y0L7K7</accession>
<dbReference type="InterPro" id="IPR003795">
    <property type="entry name" value="DUF192"/>
</dbReference>